<dbReference type="SUPFAM" id="SSF143120">
    <property type="entry name" value="YefM-like"/>
    <property type="match status" value="1"/>
</dbReference>
<feature type="region of interest" description="Disordered" evidence="3">
    <location>
        <begin position="62"/>
        <end position="99"/>
    </location>
</feature>
<dbReference type="PANTHER" id="PTHR35377:SF5">
    <property type="entry name" value="ANTITOXIN VAPB46"/>
    <property type="match status" value="1"/>
</dbReference>
<evidence type="ECO:0000256" key="3">
    <source>
        <dbReference type="SAM" id="MobiDB-lite"/>
    </source>
</evidence>
<dbReference type="Gene3D" id="3.40.1620.10">
    <property type="entry name" value="YefM-like domain"/>
    <property type="match status" value="1"/>
</dbReference>
<dbReference type="NCBIfam" id="TIGR01552">
    <property type="entry name" value="phd_fam"/>
    <property type="match status" value="1"/>
</dbReference>
<evidence type="ECO:0000313" key="5">
    <source>
        <dbReference type="Proteomes" id="UP001595712"/>
    </source>
</evidence>
<proteinExistence type="inferred from homology"/>
<dbReference type="PANTHER" id="PTHR35377">
    <property type="entry name" value="ANTITOXIN VAPB49-RELATED-RELATED"/>
    <property type="match status" value="1"/>
</dbReference>
<dbReference type="InterPro" id="IPR036165">
    <property type="entry name" value="YefM-like_sf"/>
</dbReference>
<comment type="caution">
    <text evidence="4">The sequence shown here is derived from an EMBL/GenBank/DDBJ whole genome shotgun (WGS) entry which is preliminary data.</text>
</comment>
<dbReference type="RefSeq" id="WP_387978064.1">
    <property type="nucleotide sequence ID" value="NZ_JBHRWO010000015.1"/>
</dbReference>
<keyword evidence="5" id="KW-1185">Reference proteome</keyword>
<organism evidence="4 5">
    <name type="scientific">Glycomyces rhizosphaerae</name>
    <dbReference type="NCBI Taxonomy" id="2054422"/>
    <lineage>
        <taxon>Bacteria</taxon>
        <taxon>Bacillati</taxon>
        <taxon>Actinomycetota</taxon>
        <taxon>Actinomycetes</taxon>
        <taxon>Glycomycetales</taxon>
        <taxon>Glycomycetaceae</taxon>
        <taxon>Glycomyces</taxon>
    </lineage>
</organism>
<reference evidence="5" key="1">
    <citation type="journal article" date="2019" name="Int. J. Syst. Evol. Microbiol.">
        <title>The Global Catalogue of Microorganisms (GCM) 10K type strain sequencing project: providing services to taxonomists for standard genome sequencing and annotation.</title>
        <authorList>
            <consortium name="The Broad Institute Genomics Platform"/>
            <consortium name="The Broad Institute Genome Sequencing Center for Infectious Disease"/>
            <person name="Wu L."/>
            <person name="Ma J."/>
        </authorList>
    </citation>
    <scope>NUCLEOTIDE SEQUENCE [LARGE SCALE GENOMIC DNA]</scope>
    <source>
        <strain evidence="5">CGMCC 4.7396</strain>
    </source>
</reference>
<name>A0ABV7Q444_9ACTN</name>
<dbReference type="Proteomes" id="UP001595712">
    <property type="component" value="Unassembled WGS sequence"/>
</dbReference>
<evidence type="ECO:0000256" key="1">
    <source>
        <dbReference type="ARBA" id="ARBA00009981"/>
    </source>
</evidence>
<dbReference type="InterPro" id="IPR006442">
    <property type="entry name" value="Antitoxin_Phd/YefM"/>
</dbReference>
<comment type="function">
    <text evidence="2">Antitoxin component of a type II toxin-antitoxin (TA) system.</text>
</comment>
<sequence>MGLKKPSEIGIRELRQNASEYLTWVGQGHELIVTNHGRPAARLVPIDDPNEDRIEALIRSGRLIGPEDPGNPRDIKSIPAVSGAASSQEILDELREDRF</sequence>
<dbReference type="EMBL" id="JBHRWO010000015">
    <property type="protein sequence ID" value="MFC3494378.1"/>
    <property type="molecule type" value="Genomic_DNA"/>
</dbReference>
<evidence type="ECO:0000313" key="4">
    <source>
        <dbReference type="EMBL" id="MFC3494378.1"/>
    </source>
</evidence>
<evidence type="ECO:0000256" key="2">
    <source>
        <dbReference type="RuleBase" id="RU362080"/>
    </source>
</evidence>
<comment type="similarity">
    <text evidence="1 2">Belongs to the phD/YefM antitoxin family.</text>
</comment>
<protein>
    <recommendedName>
        <fullName evidence="2">Antitoxin</fullName>
    </recommendedName>
</protein>
<gene>
    <name evidence="4" type="ORF">ACFO8M_17980</name>
</gene>
<dbReference type="InterPro" id="IPR051416">
    <property type="entry name" value="phD-YefM_TA_antitoxins"/>
</dbReference>
<dbReference type="Pfam" id="PF02604">
    <property type="entry name" value="PhdYeFM_antitox"/>
    <property type="match status" value="1"/>
</dbReference>
<accession>A0ABV7Q444</accession>